<gene>
    <name evidence="4" type="primary">hsaB</name>
    <name evidence="4" type="ORF">ARTSIC4J27_160</name>
</gene>
<comment type="caution">
    <text evidence="4">The sequence shown here is derived from an EMBL/GenBank/DDBJ whole genome shotgun (WGS) entry which is preliminary data.</text>
</comment>
<reference evidence="5" key="1">
    <citation type="journal article" date="2014" name="Genome Announc.">
        <title>Genome Sequence of Arthrobacter siccitolerans 4J27, a Xeroprotectant-Producing Desiccation-Tolerant Microorganism.</title>
        <authorList>
            <person name="Manzanera M."/>
            <person name="Santa-Cruz-Calvo L."/>
            <person name="Vilchez J.I."/>
            <person name="Garcia-Fontana C."/>
            <person name="Silva-Castro G.A."/>
            <person name="Calvo C."/>
            <person name="Gonzalez-Lopez J."/>
        </authorList>
    </citation>
    <scope>NUCLEOTIDE SEQUENCE [LARGE SCALE GENOMIC DNA]</scope>
    <source>
        <strain evidence="5">4J27</strain>
    </source>
</reference>
<keyword evidence="4" id="KW-0503">Monooxygenase</keyword>
<sequence length="355" mass="38475">MGNEAPAIAGDLFRNVLGHYPTGVSIVTADVPGSGPVGMVVGTFNSLSLDPPLVSFMPAKSSTSWPKIQSSGSFCVNVLGASQGELSRQFSARDGKKFEGADWRPAPTGSPILSGVTAWVDCTIEQVFDSGDHEIVVGRVIDLNVESDELPMTFLRGRFGQVHLPDPTPGNGAGATATDDSSAKLAEEVAELLGLNAFEARAWAETREQVIERLLVGFLEVLLKRFDERVDAAQTPEAQLEALVRVSLDTLREYAAAAIMFQSERASLTLGASKQLKGLEEDFRNRWTAVIHHGKSSGAFYDADPRMAQQFICDSLFSIARWFRDGGRLSRPEVEDAFTTFALNVVRPSDLRQTP</sequence>
<dbReference type="EC" id="1.5.1.-" evidence="4"/>
<evidence type="ECO:0000313" key="5">
    <source>
        <dbReference type="Proteomes" id="UP000035722"/>
    </source>
</evidence>
<comment type="similarity">
    <text evidence="1">Belongs to the non-flavoprotein flavin reductase family.</text>
</comment>
<dbReference type="Pfam" id="PF17932">
    <property type="entry name" value="TetR_C_24"/>
    <property type="match status" value="1"/>
</dbReference>
<dbReference type="PANTHER" id="PTHR30466:SF11">
    <property type="entry name" value="FLAVIN-DEPENDENT MONOOXYGENASE, REDUCTASE SUBUNIT HSAB"/>
    <property type="match status" value="1"/>
</dbReference>
<name>A0A024GXM2_9MICC</name>
<dbReference type="InterPro" id="IPR050268">
    <property type="entry name" value="NADH-dep_flavin_reductase"/>
</dbReference>
<dbReference type="SUPFAM" id="SSF50475">
    <property type="entry name" value="FMN-binding split barrel"/>
    <property type="match status" value="1"/>
</dbReference>
<dbReference type="InterPro" id="IPR036271">
    <property type="entry name" value="Tet_transcr_reg_TetR-rel_C_sf"/>
</dbReference>
<dbReference type="Gene3D" id="2.30.110.10">
    <property type="entry name" value="Electron Transport, Fmn-binding Protein, Chain A"/>
    <property type="match status" value="1"/>
</dbReference>
<organism evidence="4 5">
    <name type="scientific">Pseudarthrobacter siccitolerans</name>
    <dbReference type="NCBI Taxonomy" id="861266"/>
    <lineage>
        <taxon>Bacteria</taxon>
        <taxon>Bacillati</taxon>
        <taxon>Actinomycetota</taxon>
        <taxon>Actinomycetes</taxon>
        <taxon>Micrococcales</taxon>
        <taxon>Micrococcaceae</taxon>
        <taxon>Pseudarthrobacter</taxon>
    </lineage>
</organism>
<dbReference type="Proteomes" id="UP000035722">
    <property type="component" value="Unassembled WGS sequence"/>
</dbReference>
<dbReference type="SUPFAM" id="SSF48498">
    <property type="entry name" value="Tetracyclin repressor-like, C-terminal domain"/>
    <property type="match status" value="1"/>
</dbReference>
<dbReference type="InterPro" id="IPR041490">
    <property type="entry name" value="KstR2_TetR_C"/>
</dbReference>
<dbReference type="GO" id="GO:0010181">
    <property type="term" value="F:FMN binding"/>
    <property type="evidence" value="ECO:0007669"/>
    <property type="project" value="InterPro"/>
</dbReference>
<evidence type="ECO:0000256" key="2">
    <source>
        <dbReference type="ARBA" id="ARBA00023002"/>
    </source>
</evidence>
<dbReference type="OrthoDB" id="9792858at2"/>
<dbReference type="InterPro" id="IPR002563">
    <property type="entry name" value="Flavin_Rdtase-like_dom"/>
</dbReference>
<evidence type="ECO:0000256" key="1">
    <source>
        <dbReference type="ARBA" id="ARBA00008898"/>
    </source>
</evidence>
<dbReference type="Pfam" id="PF01613">
    <property type="entry name" value="Flavin_Reduct"/>
    <property type="match status" value="1"/>
</dbReference>
<dbReference type="PANTHER" id="PTHR30466">
    <property type="entry name" value="FLAVIN REDUCTASE"/>
    <property type="match status" value="1"/>
</dbReference>
<dbReference type="RefSeq" id="WP_083435240.1">
    <property type="nucleotide sequence ID" value="NZ_CAQI01000025.1"/>
</dbReference>
<proteinExistence type="inferred from homology"/>
<dbReference type="Gene3D" id="1.10.357.10">
    <property type="entry name" value="Tetracycline Repressor, domain 2"/>
    <property type="match status" value="1"/>
</dbReference>
<accession>A0A024GXM2</accession>
<feature type="domain" description="Flavin reductase like" evidence="3">
    <location>
        <begin position="17"/>
        <end position="161"/>
    </location>
</feature>
<keyword evidence="5" id="KW-1185">Reference proteome</keyword>
<dbReference type="AlphaFoldDB" id="A0A024GXM2"/>
<dbReference type="GO" id="GO:0042602">
    <property type="term" value="F:riboflavin reductase (NADPH) activity"/>
    <property type="evidence" value="ECO:0007669"/>
    <property type="project" value="TreeGrafter"/>
</dbReference>
<evidence type="ECO:0000259" key="3">
    <source>
        <dbReference type="SMART" id="SM00903"/>
    </source>
</evidence>
<dbReference type="InterPro" id="IPR012349">
    <property type="entry name" value="Split_barrel_FMN-bd"/>
</dbReference>
<evidence type="ECO:0000313" key="4">
    <source>
        <dbReference type="EMBL" id="CCQ44236.1"/>
    </source>
</evidence>
<keyword evidence="2 4" id="KW-0560">Oxidoreductase</keyword>
<dbReference type="SMART" id="SM00903">
    <property type="entry name" value="Flavin_Reduct"/>
    <property type="match status" value="1"/>
</dbReference>
<dbReference type="STRING" id="861266.ARTSIC4J27_160"/>
<protein>
    <submittedName>
        <fullName evidence="4">Flavin-dependent monooxygenase, reductase subunit domain protein</fullName>
        <ecNumber evidence="4">1.5.1.-</ecNumber>
    </submittedName>
</protein>
<dbReference type="GO" id="GO:0004497">
    <property type="term" value="F:monooxygenase activity"/>
    <property type="evidence" value="ECO:0007669"/>
    <property type="project" value="UniProtKB-KW"/>
</dbReference>
<dbReference type="EMBL" id="CAQI01000025">
    <property type="protein sequence ID" value="CCQ44236.1"/>
    <property type="molecule type" value="Genomic_DNA"/>
</dbReference>